<accession>A0A409YJL0</accession>
<dbReference type="OrthoDB" id="3129044at2759"/>
<sequence length="85" mass="9029">MMPSFVRALKATMSILVIGLSLQLELRGVAAAPLSDVAARTIPAGSGANVNMIIRQELSPILEARQRFPAEMAVKAPNGIVQPYV</sequence>
<dbReference type="AlphaFoldDB" id="A0A409YJL0"/>
<keyword evidence="3" id="KW-1185">Reference proteome</keyword>
<comment type="caution">
    <text evidence="2">The sequence shown here is derived from an EMBL/GenBank/DDBJ whole genome shotgun (WGS) entry which is preliminary data.</text>
</comment>
<dbReference type="Proteomes" id="UP000284842">
    <property type="component" value="Unassembled WGS sequence"/>
</dbReference>
<feature type="signal peptide" evidence="1">
    <location>
        <begin position="1"/>
        <end position="31"/>
    </location>
</feature>
<dbReference type="EMBL" id="NHTK01001090">
    <property type="protein sequence ID" value="PPR03239.1"/>
    <property type="molecule type" value="Genomic_DNA"/>
</dbReference>
<evidence type="ECO:0000256" key="1">
    <source>
        <dbReference type="SAM" id="SignalP"/>
    </source>
</evidence>
<keyword evidence="1" id="KW-0732">Signal</keyword>
<proteinExistence type="predicted"/>
<organism evidence="2 3">
    <name type="scientific">Panaeolus cyanescens</name>
    <dbReference type="NCBI Taxonomy" id="181874"/>
    <lineage>
        <taxon>Eukaryota</taxon>
        <taxon>Fungi</taxon>
        <taxon>Dikarya</taxon>
        <taxon>Basidiomycota</taxon>
        <taxon>Agaricomycotina</taxon>
        <taxon>Agaricomycetes</taxon>
        <taxon>Agaricomycetidae</taxon>
        <taxon>Agaricales</taxon>
        <taxon>Agaricineae</taxon>
        <taxon>Galeropsidaceae</taxon>
        <taxon>Panaeolus</taxon>
    </lineage>
</organism>
<gene>
    <name evidence="2" type="ORF">CVT24_012758</name>
</gene>
<feature type="chain" id="PRO_5019163894" evidence="1">
    <location>
        <begin position="32"/>
        <end position="85"/>
    </location>
</feature>
<name>A0A409YJL0_9AGAR</name>
<dbReference type="InParanoid" id="A0A409YJL0"/>
<evidence type="ECO:0000313" key="2">
    <source>
        <dbReference type="EMBL" id="PPR03239.1"/>
    </source>
</evidence>
<protein>
    <submittedName>
        <fullName evidence="2">Uncharacterized protein</fullName>
    </submittedName>
</protein>
<reference evidence="2 3" key="1">
    <citation type="journal article" date="2018" name="Evol. Lett.">
        <title>Horizontal gene cluster transfer increased hallucinogenic mushroom diversity.</title>
        <authorList>
            <person name="Reynolds H.T."/>
            <person name="Vijayakumar V."/>
            <person name="Gluck-Thaler E."/>
            <person name="Korotkin H.B."/>
            <person name="Matheny P.B."/>
            <person name="Slot J.C."/>
        </authorList>
    </citation>
    <scope>NUCLEOTIDE SEQUENCE [LARGE SCALE GENOMIC DNA]</scope>
    <source>
        <strain evidence="2 3">2629</strain>
    </source>
</reference>
<evidence type="ECO:0000313" key="3">
    <source>
        <dbReference type="Proteomes" id="UP000284842"/>
    </source>
</evidence>